<keyword evidence="5" id="KW-0511">Multifunctional enzyme</keyword>
<feature type="site" description="Important for catalytic activity" evidence="5">
    <location>
        <position position="124"/>
    </location>
</feature>
<dbReference type="SUPFAM" id="SSF51735">
    <property type="entry name" value="NAD(P)-binding Rossmann-fold domains"/>
    <property type="match status" value="1"/>
</dbReference>
<dbReference type="Pfam" id="PF01370">
    <property type="entry name" value="Epimerase"/>
    <property type="match status" value="1"/>
</dbReference>
<evidence type="ECO:0000256" key="1">
    <source>
        <dbReference type="ARBA" id="ARBA00005959"/>
    </source>
</evidence>
<keyword evidence="8" id="KW-1185">Reference proteome</keyword>
<comment type="similarity">
    <text evidence="1 5">Belongs to the NAD(P)-dependent epimerase/dehydratase family. Fucose synthase subfamily.</text>
</comment>
<keyword evidence="3 5" id="KW-0560">Oxidoreductase</keyword>
<dbReference type="CDD" id="cd05239">
    <property type="entry name" value="GDP_FS_SDR_e"/>
    <property type="match status" value="1"/>
</dbReference>
<evidence type="ECO:0000256" key="2">
    <source>
        <dbReference type="ARBA" id="ARBA00022857"/>
    </source>
</evidence>
<gene>
    <name evidence="5" type="primary">fcl</name>
    <name evidence="7" type="ORF">R8Z58_14150</name>
</gene>
<evidence type="ECO:0000256" key="3">
    <source>
        <dbReference type="ARBA" id="ARBA00023002"/>
    </source>
</evidence>
<name>A0ABU4H5H7_9MICO</name>
<keyword evidence="4 5" id="KW-0413">Isomerase</keyword>
<evidence type="ECO:0000259" key="6">
    <source>
        <dbReference type="Pfam" id="PF01370"/>
    </source>
</evidence>
<dbReference type="InterPro" id="IPR001509">
    <property type="entry name" value="Epimerase_deHydtase"/>
</dbReference>
<feature type="active site" description="Proton donor/acceptor" evidence="5">
    <location>
        <position position="151"/>
    </location>
</feature>
<feature type="binding site" evidence="5">
    <location>
        <position position="155"/>
    </location>
    <ligand>
        <name>NADP(+)</name>
        <dbReference type="ChEBI" id="CHEBI:58349"/>
    </ligand>
</feature>
<dbReference type="Gene3D" id="3.90.25.10">
    <property type="entry name" value="UDP-galactose 4-epimerase, domain 1"/>
    <property type="match status" value="1"/>
</dbReference>
<dbReference type="InterPro" id="IPR036291">
    <property type="entry name" value="NAD(P)-bd_dom_sf"/>
</dbReference>
<keyword evidence="2 5" id="KW-0521">NADP</keyword>
<dbReference type="EC" id="1.1.1.271" evidence="5"/>
<feature type="binding site" evidence="5">
    <location>
        <begin position="120"/>
        <end position="123"/>
    </location>
    <ligand>
        <name>NADP(+)</name>
        <dbReference type="ChEBI" id="CHEBI:58349"/>
    </ligand>
</feature>
<feature type="binding site" evidence="5">
    <location>
        <position position="202"/>
    </location>
    <ligand>
        <name>substrate</name>
    </ligand>
</feature>
<reference evidence="7 8" key="1">
    <citation type="submission" date="2023-11" db="EMBL/GenBank/DDBJ databases">
        <title>Draft genome sequence of Microbacterium arthrosphaerae JCM 30492.</title>
        <authorList>
            <person name="Zhang G."/>
            <person name="Ding Y."/>
        </authorList>
    </citation>
    <scope>NUCLEOTIDE SEQUENCE [LARGE SCALE GENOMIC DNA]</scope>
    <source>
        <strain evidence="7 8">JCM 30492</strain>
    </source>
</reference>
<evidence type="ECO:0000256" key="5">
    <source>
        <dbReference type="HAMAP-Rule" id="MF_00956"/>
    </source>
</evidence>
<evidence type="ECO:0000256" key="4">
    <source>
        <dbReference type="ARBA" id="ARBA00023235"/>
    </source>
</evidence>
<feature type="binding site" evidence="5">
    <location>
        <position position="194"/>
    </location>
    <ligand>
        <name>NADP(+)</name>
        <dbReference type="ChEBI" id="CHEBI:58349"/>
    </ligand>
</feature>
<comment type="pathway">
    <text evidence="5">Nucleotide-sugar biosynthesis; GDP-L-fucose biosynthesis via de novo pathway; GDP-L-fucose from GDP-alpha-D-mannose: step 2/2.</text>
</comment>
<dbReference type="Proteomes" id="UP001283109">
    <property type="component" value="Unassembled WGS sequence"/>
</dbReference>
<protein>
    <recommendedName>
        <fullName evidence="5">GDP-L-fucose synthase</fullName>
        <ecNumber evidence="5">1.1.1.271</ecNumber>
    </recommendedName>
    <alternativeName>
        <fullName evidence="5">GDP-4-keto-6-deoxy-D-mannose-3,5-epimerase-4-reductase</fullName>
    </alternativeName>
</protein>
<accession>A0ABU4H5H7</accession>
<comment type="caution">
    <text evidence="7">The sequence shown here is derived from an EMBL/GenBank/DDBJ whole genome shotgun (WGS) entry which is preliminary data.</text>
</comment>
<evidence type="ECO:0000313" key="7">
    <source>
        <dbReference type="EMBL" id="MDW4573920.1"/>
    </source>
</evidence>
<organism evidence="7 8">
    <name type="scientific">Microbacterium arthrosphaerae</name>
    <dbReference type="NCBI Taxonomy" id="792652"/>
    <lineage>
        <taxon>Bacteria</taxon>
        <taxon>Bacillati</taxon>
        <taxon>Actinomycetota</taxon>
        <taxon>Actinomycetes</taxon>
        <taxon>Micrococcales</taxon>
        <taxon>Microbacteriaceae</taxon>
        <taxon>Microbacterium</taxon>
    </lineage>
</organism>
<dbReference type="HAMAP" id="MF_00956">
    <property type="entry name" value="GDP_fucose_synth"/>
    <property type="match status" value="1"/>
</dbReference>
<dbReference type="PANTHER" id="PTHR43238">
    <property type="entry name" value="GDP-L-FUCOSE SYNTHASE"/>
    <property type="match status" value="1"/>
</dbReference>
<feature type="binding site" evidence="5">
    <location>
        <begin position="178"/>
        <end position="181"/>
    </location>
    <ligand>
        <name>NADP(+)</name>
        <dbReference type="ChEBI" id="CHEBI:58349"/>
    </ligand>
</feature>
<feature type="site" description="Important for catalytic activity" evidence="5">
    <location>
        <position position="122"/>
    </location>
</feature>
<dbReference type="InterPro" id="IPR028614">
    <property type="entry name" value="GDP_fucose/colitose_synth"/>
</dbReference>
<dbReference type="RefSeq" id="WP_318354415.1">
    <property type="nucleotide sequence ID" value="NZ_JAWQEV010000004.1"/>
</dbReference>
<feature type="binding site" evidence="5">
    <location>
        <position position="217"/>
    </location>
    <ligand>
        <name>substrate</name>
    </ligand>
</feature>
<comment type="catalytic activity">
    <reaction evidence="5">
        <text>GDP-beta-L-fucose + NADP(+) = GDP-4-dehydro-alpha-D-rhamnose + NADPH + H(+)</text>
        <dbReference type="Rhea" id="RHEA:18885"/>
        <dbReference type="ChEBI" id="CHEBI:15378"/>
        <dbReference type="ChEBI" id="CHEBI:57273"/>
        <dbReference type="ChEBI" id="CHEBI:57783"/>
        <dbReference type="ChEBI" id="CHEBI:57964"/>
        <dbReference type="ChEBI" id="CHEBI:58349"/>
        <dbReference type="EC" id="1.1.1.271"/>
    </reaction>
</comment>
<dbReference type="Gene3D" id="3.40.50.720">
    <property type="entry name" value="NAD(P)-binding Rossmann-like Domain"/>
    <property type="match status" value="1"/>
</dbReference>
<feature type="binding site" evidence="5">
    <location>
        <position position="224"/>
    </location>
    <ligand>
        <name>substrate</name>
    </ligand>
</feature>
<sequence>MTAATDGVQYTPGGLDRDAPFYVAGHRGLVGSAIVRRLEGAGFTNIVGRTSAELDLKNRDDVFAYLAEIRPRYLVLAAAKVGGILANSTYPVDFLSDNLRIQSNVLDAALENEVERVAFLGSSCIYPKFAEQPIREDALLTGALEPTNDAYAIAKIAGILNIQAVRRQYGLPWISAMPTNLYGPNDNFSPRGSHVLPALIRRYAEAVTSGAPSVTNWGTGTPRREFLHADDMADAVLHLLEHYDGPEQVNVGSGSDVTIREVADTIADAVGFDGETEWDTSKPDGTPQKLLDVSKLAAAGWTSKITLEDGLERTVAWYRDHSDAVRV</sequence>
<proteinExistence type="inferred from homology"/>
<feature type="binding site" evidence="5">
    <location>
        <begin position="25"/>
        <end position="31"/>
    </location>
    <ligand>
        <name>NADP(+)</name>
        <dbReference type="ChEBI" id="CHEBI:58349"/>
    </ligand>
</feature>
<evidence type="ECO:0000313" key="8">
    <source>
        <dbReference type="Proteomes" id="UP001283109"/>
    </source>
</evidence>
<feature type="domain" description="NAD-dependent epimerase/dehydratase" evidence="6">
    <location>
        <begin position="22"/>
        <end position="252"/>
    </location>
</feature>
<comment type="function">
    <text evidence="5">Catalyzes the two-step NADP-dependent conversion of GDP-4-dehydro-6-deoxy-D-mannose to GDP-fucose, involving an epimerase and a reductase reaction.</text>
</comment>
<feature type="binding site" evidence="5">
    <location>
        <position position="284"/>
    </location>
    <ligand>
        <name>substrate</name>
    </ligand>
</feature>
<dbReference type="PANTHER" id="PTHR43238:SF1">
    <property type="entry name" value="GDP-L-FUCOSE SYNTHASE"/>
    <property type="match status" value="1"/>
</dbReference>
<dbReference type="EMBL" id="JAWQEV010000004">
    <property type="protein sequence ID" value="MDW4573920.1"/>
    <property type="molecule type" value="Genomic_DNA"/>
</dbReference>